<feature type="region of interest" description="Disordered" evidence="2">
    <location>
        <begin position="228"/>
        <end position="280"/>
    </location>
</feature>
<dbReference type="InterPro" id="IPR012677">
    <property type="entry name" value="Nucleotide-bd_a/b_plait_sf"/>
</dbReference>
<keyword evidence="4" id="KW-1185">Reference proteome</keyword>
<feature type="compositionally biased region" description="Low complexity" evidence="2">
    <location>
        <begin position="248"/>
        <end position="270"/>
    </location>
</feature>
<evidence type="ECO:0000313" key="4">
    <source>
        <dbReference type="Proteomes" id="UP000515154"/>
    </source>
</evidence>
<evidence type="ECO:0000259" key="3">
    <source>
        <dbReference type="PROSITE" id="PS50102"/>
    </source>
</evidence>
<dbReference type="PROSITE" id="PS50102">
    <property type="entry name" value="RRM"/>
    <property type="match status" value="1"/>
</dbReference>
<evidence type="ECO:0000256" key="2">
    <source>
        <dbReference type="SAM" id="MobiDB-lite"/>
    </source>
</evidence>
<feature type="compositionally biased region" description="Low complexity" evidence="2">
    <location>
        <begin position="98"/>
        <end position="108"/>
    </location>
</feature>
<dbReference type="InterPro" id="IPR050441">
    <property type="entry name" value="RBM"/>
</dbReference>
<gene>
    <name evidence="5" type="primary">LOC115218143</name>
</gene>
<protein>
    <submittedName>
        <fullName evidence="5">Transformer-2 protein homolog alpha isoform X4</fullName>
    </submittedName>
</protein>
<dbReference type="GO" id="GO:0003723">
    <property type="term" value="F:RNA binding"/>
    <property type="evidence" value="ECO:0007669"/>
    <property type="project" value="UniProtKB-UniRule"/>
</dbReference>
<dbReference type="InterPro" id="IPR000504">
    <property type="entry name" value="RRM_dom"/>
</dbReference>
<dbReference type="CDD" id="cd12363">
    <property type="entry name" value="RRM_TRA2"/>
    <property type="match status" value="1"/>
</dbReference>
<proteinExistence type="predicted"/>
<organism evidence="4 5">
    <name type="scientific">Octopus sinensis</name>
    <name type="common">East Asian common octopus</name>
    <dbReference type="NCBI Taxonomy" id="2607531"/>
    <lineage>
        <taxon>Eukaryota</taxon>
        <taxon>Metazoa</taxon>
        <taxon>Spiralia</taxon>
        <taxon>Lophotrochozoa</taxon>
        <taxon>Mollusca</taxon>
        <taxon>Cephalopoda</taxon>
        <taxon>Coleoidea</taxon>
        <taxon>Octopodiformes</taxon>
        <taxon>Octopoda</taxon>
        <taxon>Incirrata</taxon>
        <taxon>Octopodidae</taxon>
        <taxon>Octopus</taxon>
    </lineage>
</organism>
<dbReference type="AlphaFoldDB" id="A0A7E6ERA5"/>
<feature type="domain" description="RRM" evidence="3">
    <location>
        <begin position="146"/>
        <end position="224"/>
    </location>
</feature>
<feature type="compositionally biased region" description="Basic and acidic residues" evidence="2">
    <location>
        <begin position="1"/>
        <end position="32"/>
    </location>
</feature>
<dbReference type="Pfam" id="PF00076">
    <property type="entry name" value="RRM_1"/>
    <property type="match status" value="1"/>
</dbReference>
<feature type="compositionally biased region" description="Basic residues" evidence="2">
    <location>
        <begin position="122"/>
        <end position="133"/>
    </location>
</feature>
<evidence type="ECO:0000313" key="5">
    <source>
        <dbReference type="RefSeq" id="XP_036358186.1"/>
    </source>
</evidence>
<dbReference type="SUPFAM" id="SSF54928">
    <property type="entry name" value="RNA-binding domain, RBD"/>
    <property type="match status" value="1"/>
</dbReference>
<name>A0A7E6ERA5_9MOLL</name>
<reference evidence="5" key="1">
    <citation type="submission" date="2025-08" db="UniProtKB">
        <authorList>
            <consortium name="RefSeq"/>
        </authorList>
    </citation>
    <scope>IDENTIFICATION</scope>
</reference>
<feature type="region of interest" description="Disordered" evidence="2">
    <location>
        <begin position="1"/>
        <end position="110"/>
    </location>
</feature>
<keyword evidence="1" id="KW-0694">RNA-binding</keyword>
<feature type="compositionally biased region" description="Basic and acidic residues" evidence="2">
    <location>
        <begin position="271"/>
        <end position="280"/>
    </location>
</feature>
<dbReference type="InterPro" id="IPR035979">
    <property type="entry name" value="RBD_domain_sf"/>
</dbReference>
<feature type="region of interest" description="Disordered" evidence="2">
    <location>
        <begin position="122"/>
        <end position="141"/>
    </location>
</feature>
<feature type="compositionally biased region" description="Polar residues" evidence="2">
    <location>
        <begin position="33"/>
        <end position="42"/>
    </location>
</feature>
<evidence type="ECO:0000256" key="1">
    <source>
        <dbReference type="PROSITE-ProRule" id="PRU00176"/>
    </source>
</evidence>
<dbReference type="Proteomes" id="UP000515154">
    <property type="component" value="Linkage group LG1"/>
</dbReference>
<accession>A0A7E6ERA5</accession>
<dbReference type="SMART" id="SM00360">
    <property type="entry name" value="RRM"/>
    <property type="match status" value="1"/>
</dbReference>
<sequence length="280" mass="32767">MSDKENERSRSASRESKISEKSHQSGSHKSEASRSYSRSPTPKSARSQRSASRSRSRSRSQSRSPSRSRSRSRSRSKHRHRRSYSRSSSRSRSRSYSRGRYSPYYYRDGYNDRRRGYYRTHCRSPMSSRRRLGGSRVSEDNPEPSRCLGVFGLSLYTQERDLREVFTRYGPVEDVQVVYDRQSGRSRGFAFVYFRATHNAMEAKDRCNGIEVDGRRIRVDYSITERAHTPTPGIYLGKPTSEGRGKRSPSPYYRRSGSRYSRSRSRSFSPRYEERNEMGW</sequence>
<dbReference type="PANTHER" id="PTHR48034">
    <property type="entry name" value="TRANSFORMER-2 SEX-DETERMINING PROTEIN-RELATED"/>
    <property type="match status" value="1"/>
</dbReference>
<feature type="compositionally biased region" description="Basic residues" evidence="2">
    <location>
        <begin position="52"/>
        <end position="97"/>
    </location>
</feature>
<dbReference type="Gene3D" id="3.30.70.330">
    <property type="match status" value="1"/>
</dbReference>
<dbReference type="RefSeq" id="XP_036358186.1">
    <property type="nucleotide sequence ID" value="XM_036502293.1"/>
</dbReference>